<feature type="non-terminal residue" evidence="1">
    <location>
        <position position="1"/>
    </location>
</feature>
<dbReference type="AlphaFoldDB" id="A0AAV2R8T1"/>
<evidence type="ECO:0000313" key="1">
    <source>
        <dbReference type="EMBL" id="CAL4120971.1"/>
    </source>
</evidence>
<dbReference type="GO" id="GO:0000302">
    <property type="term" value="P:response to reactive oxygen species"/>
    <property type="evidence" value="ECO:0007669"/>
    <property type="project" value="TreeGrafter"/>
</dbReference>
<dbReference type="PANTHER" id="PTHR10612">
    <property type="entry name" value="APOLIPOPROTEIN D"/>
    <property type="match status" value="1"/>
</dbReference>
<organism evidence="1 2">
    <name type="scientific">Meganyctiphanes norvegica</name>
    <name type="common">Northern krill</name>
    <name type="synonym">Thysanopoda norvegica</name>
    <dbReference type="NCBI Taxonomy" id="48144"/>
    <lineage>
        <taxon>Eukaryota</taxon>
        <taxon>Metazoa</taxon>
        <taxon>Ecdysozoa</taxon>
        <taxon>Arthropoda</taxon>
        <taxon>Crustacea</taxon>
        <taxon>Multicrustacea</taxon>
        <taxon>Malacostraca</taxon>
        <taxon>Eumalacostraca</taxon>
        <taxon>Eucarida</taxon>
        <taxon>Euphausiacea</taxon>
        <taxon>Euphausiidae</taxon>
        <taxon>Meganyctiphanes</taxon>
    </lineage>
</organism>
<dbReference type="SUPFAM" id="SSF50814">
    <property type="entry name" value="Lipocalins"/>
    <property type="match status" value="1"/>
</dbReference>
<keyword evidence="2" id="KW-1185">Reference proteome</keyword>
<reference evidence="1 2" key="1">
    <citation type="submission" date="2024-05" db="EMBL/GenBank/DDBJ databases">
        <authorList>
            <person name="Wallberg A."/>
        </authorList>
    </citation>
    <scope>NUCLEOTIDE SEQUENCE [LARGE SCALE GENOMIC DNA]</scope>
</reference>
<feature type="non-terminal residue" evidence="1">
    <location>
        <position position="273"/>
    </location>
</feature>
<sequence>QCPTKASKAPKKPPPDTAWRRMMMTLLYSSILVLCLTGVSLGAKLQVGNCPRVDAMQDWDARQWPQKGYMLLAVTQKGIMMRYIKKSNYDISLILPKIFKLINQLSIGHVFNYEGKLTMVNPTNPAKMSLWWPGHLSNDITFTVVDTDYSQYALTFECQKMWIMSRTTGAILSRKPTLDAAIINKLKDQLEAFDINRTEFSPMQQTECIKPEDADLQINFDGESLGLLPDEIAIDNGLLPDDIATDNELREDHVPQELLDAYNRETENNEIFP</sequence>
<gene>
    <name evidence="1" type="ORF">MNOR_LOCUS22235</name>
</gene>
<protein>
    <submittedName>
        <fullName evidence="1">Uncharacterized protein</fullName>
    </submittedName>
</protein>
<dbReference type="EMBL" id="CAXKWB010018555">
    <property type="protein sequence ID" value="CAL4120971.1"/>
    <property type="molecule type" value="Genomic_DNA"/>
</dbReference>
<dbReference type="Proteomes" id="UP001497623">
    <property type="component" value="Unassembled WGS sequence"/>
</dbReference>
<accession>A0AAV2R8T1</accession>
<name>A0AAV2R8T1_MEGNR</name>
<dbReference type="GO" id="GO:0006629">
    <property type="term" value="P:lipid metabolic process"/>
    <property type="evidence" value="ECO:0007669"/>
    <property type="project" value="TreeGrafter"/>
</dbReference>
<proteinExistence type="predicted"/>
<dbReference type="InterPro" id="IPR012674">
    <property type="entry name" value="Calycin"/>
</dbReference>
<dbReference type="Gene3D" id="2.40.128.20">
    <property type="match status" value="1"/>
</dbReference>
<comment type="caution">
    <text evidence="1">The sequence shown here is derived from an EMBL/GenBank/DDBJ whole genome shotgun (WGS) entry which is preliminary data.</text>
</comment>
<dbReference type="PANTHER" id="PTHR10612:SF49">
    <property type="entry name" value="APOLIPOPROTEIN D-LIKE PROTEIN"/>
    <property type="match status" value="1"/>
</dbReference>
<dbReference type="GO" id="GO:0005737">
    <property type="term" value="C:cytoplasm"/>
    <property type="evidence" value="ECO:0007669"/>
    <property type="project" value="TreeGrafter"/>
</dbReference>
<evidence type="ECO:0000313" key="2">
    <source>
        <dbReference type="Proteomes" id="UP001497623"/>
    </source>
</evidence>